<comment type="similarity">
    <text evidence="6">Belongs to the PINc/VapC protein family.</text>
</comment>
<evidence type="ECO:0000256" key="4">
    <source>
        <dbReference type="ARBA" id="ARBA00022801"/>
    </source>
</evidence>
<dbReference type="Pfam" id="PF01850">
    <property type="entry name" value="PIN"/>
    <property type="match status" value="1"/>
</dbReference>
<dbReference type="Gene3D" id="3.40.50.1010">
    <property type="entry name" value="5'-nuclease"/>
    <property type="match status" value="1"/>
</dbReference>
<accession>A0ABP4W269</accession>
<dbReference type="RefSeq" id="WP_344060312.1">
    <property type="nucleotide sequence ID" value="NZ_BAAAPN010000001.1"/>
</dbReference>
<feature type="domain" description="PIN" evidence="7">
    <location>
        <begin position="2"/>
        <end position="130"/>
    </location>
</feature>
<gene>
    <name evidence="6" type="primary">vapC</name>
    <name evidence="8" type="ORF">GCM10009810_00150</name>
</gene>
<keyword evidence="9" id="KW-1185">Reference proteome</keyword>
<name>A0ABP4W269_9MICO</name>
<dbReference type="InterPro" id="IPR002716">
    <property type="entry name" value="PIN_dom"/>
</dbReference>
<comment type="caution">
    <text evidence="8">The sequence shown here is derived from an EMBL/GenBank/DDBJ whole genome shotgun (WGS) entry which is preliminary data.</text>
</comment>
<evidence type="ECO:0000256" key="3">
    <source>
        <dbReference type="ARBA" id="ARBA00022723"/>
    </source>
</evidence>
<dbReference type="Proteomes" id="UP001501475">
    <property type="component" value="Unassembled WGS sequence"/>
</dbReference>
<evidence type="ECO:0000256" key="1">
    <source>
        <dbReference type="ARBA" id="ARBA00022649"/>
    </source>
</evidence>
<dbReference type="EMBL" id="BAAAPN010000001">
    <property type="protein sequence ID" value="GAA1743296.1"/>
    <property type="molecule type" value="Genomic_DNA"/>
</dbReference>
<keyword evidence="1 6" id="KW-1277">Toxin-antitoxin system</keyword>
<feature type="binding site" evidence="6">
    <location>
        <position position="5"/>
    </location>
    <ligand>
        <name>Mg(2+)</name>
        <dbReference type="ChEBI" id="CHEBI:18420"/>
    </ligand>
</feature>
<evidence type="ECO:0000256" key="5">
    <source>
        <dbReference type="ARBA" id="ARBA00022842"/>
    </source>
</evidence>
<evidence type="ECO:0000256" key="6">
    <source>
        <dbReference type="HAMAP-Rule" id="MF_00265"/>
    </source>
</evidence>
<keyword evidence="2 6" id="KW-0540">Nuclease</keyword>
<keyword evidence="4 6" id="KW-0378">Hydrolase</keyword>
<evidence type="ECO:0000313" key="9">
    <source>
        <dbReference type="Proteomes" id="UP001501475"/>
    </source>
</evidence>
<dbReference type="SUPFAM" id="SSF88723">
    <property type="entry name" value="PIN domain-like"/>
    <property type="match status" value="1"/>
</dbReference>
<dbReference type="InterPro" id="IPR006226">
    <property type="entry name" value="Mtu_PIN"/>
</dbReference>
<protein>
    <recommendedName>
        <fullName evidence="6">Ribonuclease VapC</fullName>
        <shortName evidence="6">RNase VapC</shortName>
        <ecNumber evidence="6">3.1.-.-</ecNumber>
    </recommendedName>
    <alternativeName>
        <fullName evidence="6">Toxin VapC</fullName>
    </alternativeName>
</protein>
<organism evidence="8 9">
    <name type="scientific">Nostocoides vanveenii</name>
    <dbReference type="NCBI Taxonomy" id="330835"/>
    <lineage>
        <taxon>Bacteria</taxon>
        <taxon>Bacillati</taxon>
        <taxon>Actinomycetota</taxon>
        <taxon>Actinomycetes</taxon>
        <taxon>Micrococcales</taxon>
        <taxon>Intrasporangiaceae</taxon>
        <taxon>Nostocoides</taxon>
    </lineage>
</organism>
<comment type="cofactor">
    <cofactor evidence="6">
        <name>Mg(2+)</name>
        <dbReference type="ChEBI" id="CHEBI:18420"/>
    </cofactor>
</comment>
<feature type="binding site" evidence="6">
    <location>
        <position position="108"/>
    </location>
    <ligand>
        <name>Mg(2+)</name>
        <dbReference type="ChEBI" id="CHEBI:18420"/>
    </ligand>
</feature>
<keyword evidence="6" id="KW-0800">Toxin</keyword>
<reference evidence="9" key="1">
    <citation type="journal article" date="2019" name="Int. J. Syst. Evol. Microbiol.">
        <title>The Global Catalogue of Microorganisms (GCM) 10K type strain sequencing project: providing services to taxonomists for standard genome sequencing and annotation.</title>
        <authorList>
            <consortium name="The Broad Institute Genomics Platform"/>
            <consortium name="The Broad Institute Genome Sequencing Center for Infectious Disease"/>
            <person name="Wu L."/>
            <person name="Ma J."/>
        </authorList>
    </citation>
    <scope>NUCLEOTIDE SEQUENCE [LARGE SCALE GENOMIC DNA]</scope>
    <source>
        <strain evidence="9">JCM 15591</strain>
    </source>
</reference>
<sequence>MIALDTNLLVYAHREDAAHHERALGAVRRAASGRGGCAIPWPCVHEFLAVTTHPRIYRPPTPPDDALRAITALTNHPGVHLIGEARDHLQVLDELISGGAVTGPRIHDARIAAICLAHGVDALWSADRDFPGSPACAWSIRWRTEIRFRRDEADVWIEGHDDRCH</sequence>
<dbReference type="HAMAP" id="MF_00265">
    <property type="entry name" value="VapC_Nob1"/>
    <property type="match status" value="1"/>
</dbReference>
<dbReference type="NCBIfam" id="TIGR00028">
    <property type="entry name" value="Mtu_PIN_fam"/>
    <property type="match status" value="1"/>
</dbReference>
<proteinExistence type="inferred from homology"/>
<evidence type="ECO:0000256" key="2">
    <source>
        <dbReference type="ARBA" id="ARBA00022722"/>
    </source>
</evidence>
<dbReference type="InterPro" id="IPR029060">
    <property type="entry name" value="PIN-like_dom_sf"/>
</dbReference>
<dbReference type="EC" id="3.1.-.-" evidence="6"/>
<dbReference type="InterPro" id="IPR022907">
    <property type="entry name" value="VapC_family"/>
</dbReference>
<keyword evidence="5 6" id="KW-0460">Magnesium</keyword>
<evidence type="ECO:0000313" key="8">
    <source>
        <dbReference type="EMBL" id="GAA1743296.1"/>
    </source>
</evidence>
<evidence type="ECO:0000259" key="7">
    <source>
        <dbReference type="Pfam" id="PF01850"/>
    </source>
</evidence>
<keyword evidence="3 6" id="KW-0479">Metal-binding</keyword>
<comment type="function">
    <text evidence="6">Toxic component of a toxin-antitoxin (TA) system. An RNase.</text>
</comment>